<keyword evidence="3" id="KW-1185">Reference proteome</keyword>
<evidence type="ECO:0000313" key="2">
    <source>
        <dbReference type="EMBL" id="KAF7954855.1"/>
    </source>
</evidence>
<feature type="signal peptide" evidence="1">
    <location>
        <begin position="1"/>
        <end position="18"/>
    </location>
</feature>
<dbReference type="AlphaFoldDB" id="A0A9P5M8L1"/>
<organism evidence="2 3">
    <name type="scientific">Botrytis byssoidea</name>
    <dbReference type="NCBI Taxonomy" id="139641"/>
    <lineage>
        <taxon>Eukaryota</taxon>
        <taxon>Fungi</taxon>
        <taxon>Dikarya</taxon>
        <taxon>Ascomycota</taxon>
        <taxon>Pezizomycotina</taxon>
        <taxon>Leotiomycetes</taxon>
        <taxon>Helotiales</taxon>
        <taxon>Sclerotiniaceae</taxon>
        <taxon>Botrytis</taxon>
    </lineage>
</organism>
<evidence type="ECO:0000256" key="1">
    <source>
        <dbReference type="SAM" id="SignalP"/>
    </source>
</evidence>
<sequence>MKFKYLFLAAILVTLSLGRVISNPRHDQEESFCRDIDHVIKEGTIIMIKNEYNHIELISTYTYINQVDTNSLQLSKRLEDVEVDMNTVGTAQDGQRIWTQGLDTCVAVIAIGTPSTTGGIAKVMAHMSTGKTEVMQAWSAQDQASGMTDIVIYMSQPDPSRNLDPTPNRVQEMDISIHQDYNTVYRLLVSTGPIIHNFNTWVREQAHTLMTAGFAMYQRLNRDAESSAPGLGEMESRATGNVIADTHVL</sequence>
<dbReference type="Proteomes" id="UP000710849">
    <property type="component" value="Unassembled WGS sequence"/>
</dbReference>
<name>A0A9P5M8L1_9HELO</name>
<protein>
    <submittedName>
        <fullName evidence="2">Uncharacterized protein</fullName>
    </submittedName>
</protein>
<comment type="caution">
    <text evidence="2">The sequence shown here is derived from an EMBL/GenBank/DDBJ whole genome shotgun (WGS) entry which is preliminary data.</text>
</comment>
<dbReference type="RefSeq" id="XP_038737985.1">
    <property type="nucleotide sequence ID" value="XM_038870624.1"/>
</dbReference>
<reference evidence="2 3" key="1">
    <citation type="journal article" date="2020" name="Genome Biol. Evol.">
        <title>Comparative genomics of Sclerotiniaceae.</title>
        <authorList>
            <person name="Valero Jimenez C.A."/>
            <person name="Steentjes M."/>
            <person name="Scholten O.E."/>
            <person name="Van Kan J.A.L."/>
        </authorList>
    </citation>
    <scope>NUCLEOTIDE SEQUENCE [LARGE SCALE GENOMIC DNA]</scope>
    <source>
        <strain evidence="2 3">MUCL 94</strain>
    </source>
</reference>
<gene>
    <name evidence="2" type="ORF">EAE97_000114</name>
</gene>
<evidence type="ECO:0000313" key="3">
    <source>
        <dbReference type="Proteomes" id="UP000710849"/>
    </source>
</evidence>
<feature type="chain" id="PRO_5040303520" evidence="1">
    <location>
        <begin position="19"/>
        <end position="249"/>
    </location>
</feature>
<keyword evidence="1" id="KW-0732">Signal</keyword>
<dbReference type="GeneID" id="62143703"/>
<dbReference type="EMBL" id="RCSW01000001">
    <property type="protein sequence ID" value="KAF7954855.1"/>
    <property type="molecule type" value="Genomic_DNA"/>
</dbReference>
<proteinExistence type="predicted"/>
<accession>A0A9P5M8L1</accession>